<dbReference type="EMBL" id="JBHTMB010000028">
    <property type="protein sequence ID" value="MFD1232664.1"/>
    <property type="molecule type" value="Genomic_DNA"/>
</dbReference>
<evidence type="ECO:0000313" key="2">
    <source>
        <dbReference type="Proteomes" id="UP001597182"/>
    </source>
</evidence>
<keyword evidence="2" id="KW-1185">Reference proteome</keyword>
<dbReference type="NCBIfam" id="NF042934">
    <property type="entry name" value="cis_reg_atten"/>
    <property type="match status" value="1"/>
</dbReference>
<organism evidence="1 2">
    <name type="scientific">Pseudonocardia benzenivorans</name>
    <dbReference type="NCBI Taxonomy" id="228005"/>
    <lineage>
        <taxon>Bacteria</taxon>
        <taxon>Bacillati</taxon>
        <taxon>Actinomycetota</taxon>
        <taxon>Actinomycetes</taxon>
        <taxon>Pseudonocardiales</taxon>
        <taxon>Pseudonocardiaceae</taxon>
        <taxon>Pseudonocardia</taxon>
    </lineage>
</organism>
<comment type="caution">
    <text evidence="1">The sequence shown here is derived from an EMBL/GenBank/DDBJ whole genome shotgun (WGS) entry which is preliminary data.</text>
</comment>
<sequence>MADRPASARTARCVAAGAVMLTRRRAVDLGRTSTATCRRHTA</sequence>
<gene>
    <name evidence="1" type="ORF">ACFQ34_05155</name>
</gene>
<protein>
    <submittedName>
        <fullName evidence="1">Leader peptide</fullName>
    </submittedName>
</protein>
<accession>A0ABW3VEK0</accession>
<evidence type="ECO:0000313" key="1">
    <source>
        <dbReference type="EMBL" id="MFD1232664.1"/>
    </source>
</evidence>
<dbReference type="RefSeq" id="WP_379652802.1">
    <property type="nucleotide sequence ID" value="NZ_BAABKS010000008.1"/>
</dbReference>
<dbReference type="InterPro" id="IPR049979">
    <property type="entry name" value="Cys_resp_CS_actino"/>
</dbReference>
<name>A0ABW3VEK0_9PSEU</name>
<dbReference type="Proteomes" id="UP001597182">
    <property type="component" value="Unassembled WGS sequence"/>
</dbReference>
<proteinExistence type="predicted"/>
<reference evidence="2" key="1">
    <citation type="journal article" date="2019" name="Int. J. Syst. Evol. Microbiol.">
        <title>The Global Catalogue of Microorganisms (GCM) 10K type strain sequencing project: providing services to taxonomists for standard genome sequencing and annotation.</title>
        <authorList>
            <consortium name="The Broad Institute Genomics Platform"/>
            <consortium name="The Broad Institute Genome Sequencing Center for Infectious Disease"/>
            <person name="Wu L."/>
            <person name="Ma J."/>
        </authorList>
    </citation>
    <scope>NUCLEOTIDE SEQUENCE [LARGE SCALE GENOMIC DNA]</scope>
    <source>
        <strain evidence="2">CCUG 49018</strain>
    </source>
</reference>